<evidence type="ECO:0000313" key="1">
    <source>
        <dbReference type="EMBL" id="TFK45784.1"/>
    </source>
</evidence>
<dbReference type="AlphaFoldDB" id="A0A5C3MKE4"/>
<dbReference type="Proteomes" id="UP000305948">
    <property type="component" value="Unassembled WGS sequence"/>
</dbReference>
<organism evidence="1 2">
    <name type="scientific">Heliocybe sulcata</name>
    <dbReference type="NCBI Taxonomy" id="5364"/>
    <lineage>
        <taxon>Eukaryota</taxon>
        <taxon>Fungi</taxon>
        <taxon>Dikarya</taxon>
        <taxon>Basidiomycota</taxon>
        <taxon>Agaricomycotina</taxon>
        <taxon>Agaricomycetes</taxon>
        <taxon>Gloeophyllales</taxon>
        <taxon>Gloeophyllaceae</taxon>
        <taxon>Heliocybe</taxon>
    </lineage>
</organism>
<reference evidence="1 2" key="1">
    <citation type="journal article" date="2019" name="Nat. Ecol. Evol.">
        <title>Megaphylogeny resolves global patterns of mushroom evolution.</title>
        <authorList>
            <person name="Varga T."/>
            <person name="Krizsan K."/>
            <person name="Foldi C."/>
            <person name="Dima B."/>
            <person name="Sanchez-Garcia M."/>
            <person name="Sanchez-Ramirez S."/>
            <person name="Szollosi G.J."/>
            <person name="Szarkandi J.G."/>
            <person name="Papp V."/>
            <person name="Albert L."/>
            <person name="Andreopoulos W."/>
            <person name="Angelini C."/>
            <person name="Antonin V."/>
            <person name="Barry K.W."/>
            <person name="Bougher N.L."/>
            <person name="Buchanan P."/>
            <person name="Buyck B."/>
            <person name="Bense V."/>
            <person name="Catcheside P."/>
            <person name="Chovatia M."/>
            <person name="Cooper J."/>
            <person name="Damon W."/>
            <person name="Desjardin D."/>
            <person name="Finy P."/>
            <person name="Geml J."/>
            <person name="Haridas S."/>
            <person name="Hughes K."/>
            <person name="Justo A."/>
            <person name="Karasinski D."/>
            <person name="Kautmanova I."/>
            <person name="Kiss B."/>
            <person name="Kocsube S."/>
            <person name="Kotiranta H."/>
            <person name="LaButti K.M."/>
            <person name="Lechner B.E."/>
            <person name="Liimatainen K."/>
            <person name="Lipzen A."/>
            <person name="Lukacs Z."/>
            <person name="Mihaltcheva S."/>
            <person name="Morgado L.N."/>
            <person name="Niskanen T."/>
            <person name="Noordeloos M.E."/>
            <person name="Ohm R.A."/>
            <person name="Ortiz-Santana B."/>
            <person name="Ovrebo C."/>
            <person name="Racz N."/>
            <person name="Riley R."/>
            <person name="Savchenko A."/>
            <person name="Shiryaev A."/>
            <person name="Soop K."/>
            <person name="Spirin V."/>
            <person name="Szebenyi C."/>
            <person name="Tomsovsky M."/>
            <person name="Tulloss R.E."/>
            <person name="Uehling J."/>
            <person name="Grigoriev I.V."/>
            <person name="Vagvolgyi C."/>
            <person name="Papp T."/>
            <person name="Martin F.M."/>
            <person name="Miettinen O."/>
            <person name="Hibbett D.S."/>
            <person name="Nagy L.G."/>
        </authorList>
    </citation>
    <scope>NUCLEOTIDE SEQUENCE [LARGE SCALE GENOMIC DNA]</scope>
    <source>
        <strain evidence="1 2">OMC1185</strain>
    </source>
</reference>
<proteinExistence type="predicted"/>
<sequence>MDLASTHVGDASRSKRDTATAGWIHASRSKWPSGVRLDPIPVKNWKSTRLSKPHSLTPEYDFSLEKSGLEESYIIVGCTPRYTYLQILMGIVADLTIPLVDKAQDDDKYPGQIDPSAQGLCAIPVKTAQKGNFESRSNWPEWPSFVSDHH</sequence>
<dbReference type="EMBL" id="ML213537">
    <property type="protein sequence ID" value="TFK45784.1"/>
    <property type="molecule type" value="Genomic_DNA"/>
</dbReference>
<accession>A0A5C3MKE4</accession>
<evidence type="ECO:0000313" key="2">
    <source>
        <dbReference type="Proteomes" id="UP000305948"/>
    </source>
</evidence>
<name>A0A5C3MKE4_9AGAM</name>
<gene>
    <name evidence="1" type="ORF">OE88DRAFT_1649084</name>
</gene>
<keyword evidence="2" id="KW-1185">Reference proteome</keyword>
<protein>
    <submittedName>
        <fullName evidence="1">Uncharacterized protein</fullName>
    </submittedName>
</protein>